<protein>
    <submittedName>
        <fullName evidence="4">Diguanylate cyclase (GGDEF domain)</fullName>
    </submittedName>
</protein>
<dbReference type="PANTHER" id="PTHR45138">
    <property type="entry name" value="REGULATORY COMPONENTS OF SENSORY TRANSDUCTION SYSTEM"/>
    <property type="match status" value="1"/>
</dbReference>
<dbReference type="SMART" id="SM00267">
    <property type="entry name" value="GGDEF"/>
    <property type="match status" value="1"/>
</dbReference>
<dbReference type="AlphaFoldDB" id="A0A3B0XCF0"/>
<dbReference type="FunFam" id="3.30.70.270:FF:000001">
    <property type="entry name" value="Diguanylate cyclase domain protein"/>
    <property type="match status" value="1"/>
</dbReference>
<dbReference type="SUPFAM" id="SSF55073">
    <property type="entry name" value="Nucleotide cyclase"/>
    <property type="match status" value="1"/>
</dbReference>
<dbReference type="PANTHER" id="PTHR45138:SF9">
    <property type="entry name" value="DIGUANYLATE CYCLASE DGCM-RELATED"/>
    <property type="match status" value="1"/>
</dbReference>
<dbReference type="Pfam" id="PF00990">
    <property type="entry name" value="GGDEF"/>
    <property type="match status" value="1"/>
</dbReference>
<dbReference type="CDD" id="cd01949">
    <property type="entry name" value="GGDEF"/>
    <property type="match status" value="1"/>
</dbReference>
<feature type="domain" description="GGDEF" evidence="3">
    <location>
        <begin position="479"/>
        <end position="611"/>
    </location>
</feature>
<dbReference type="Pfam" id="PF20975">
    <property type="entry name" value="DGCcoil"/>
    <property type="match status" value="1"/>
</dbReference>
<dbReference type="InterPro" id="IPR048516">
    <property type="entry name" value="DGCcoil"/>
</dbReference>
<gene>
    <name evidence="4" type="ORF">MNBD_GAMMA08-1672</name>
</gene>
<sequence length="614" mass="69948">MELEQWKQKYYDQLDRLEKKEQDWEKLESTLKRTIGRLSLAAEGQHDVLDKHIGTLRNAMKKEINRQSLESIVDDISRIISKLEEKENSPNRQSVNTLEQLLQKLNLPKSAEKTRDKLLQKFSKSDDDKRDDCLKKTLDLLLSVIETDTGAAKKKGIIDRLFSSDDDTPSSAIENKPTSSVSLADEQQLNTYKNCLLELLHKLDNPNSPSGKLSALKMGARDAQQKSELDKLSDQLSDILQSRIEAPSSNNNATSHHTTDASLQPSIQELLIRLLEQLIVPADLIAEADKMKHRLEQETDPKNWKTLLKEVALLINSIRSRMQKEKQEFENFLQQVTDRLKIMDLFLQNETSNLQEAGMQGQAFDKQIGLNVDEIRMDINQATELSNLKENVNTKLDTISGHIKLYRESEDSRFKKSQQEITDMHSKMQTLESETVKLKKLVVAKNKQAMCDALTEIPNRLAYEKKATEEIARWKRFSNPLSLAIWDIDLFKGVNDTYGHKAGDKVLKTIAQLLINSIRETDFLARYGGEEFVMLLPGTKQEETLRLVNKLREKIESCGFHYHGNAVKITASCGVSSFNENDTLTQVFERADKALYKAKDNGRNQCVVAACLSD</sequence>
<dbReference type="NCBIfam" id="TIGR00254">
    <property type="entry name" value="GGDEF"/>
    <property type="match status" value="1"/>
</dbReference>
<evidence type="ECO:0000256" key="2">
    <source>
        <dbReference type="SAM" id="MobiDB-lite"/>
    </source>
</evidence>
<dbReference type="InterPro" id="IPR050469">
    <property type="entry name" value="Diguanylate_Cyclase"/>
</dbReference>
<feature type="region of interest" description="Disordered" evidence="2">
    <location>
        <begin position="208"/>
        <end position="228"/>
    </location>
</feature>
<feature type="compositionally biased region" description="Basic and acidic residues" evidence="2">
    <location>
        <begin position="219"/>
        <end position="228"/>
    </location>
</feature>
<dbReference type="InterPro" id="IPR043128">
    <property type="entry name" value="Rev_trsase/Diguanyl_cyclase"/>
</dbReference>
<reference evidence="4" key="1">
    <citation type="submission" date="2018-06" db="EMBL/GenBank/DDBJ databases">
        <authorList>
            <person name="Zhirakovskaya E."/>
        </authorList>
    </citation>
    <scope>NUCLEOTIDE SEQUENCE</scope>
</reference>
<feature type="coiled-coil region" evidence="1">
    <location>
        <begin position="3"/>
        <end position="34"/>
    </location>
</feature>
<dbReference type="InterPro" id="IPR000160">
    <property type="entry name" value="GGDEF_dom"/>
</dbReference>
<dbReference type="GO" id="GO:0052621">
    <property type="term" value="F:diguanylate cyclase activity"/>
    <property type="evidence" value="ECO:0007669"/>
    <property type="project" value="TreeGrafter"/>
</dbReference>
<organism evidence="4">
    <name type="scientific">hydrothermal vent metagenome</name>
    <dbReference type="NCBI Taxonomy" id="652676"/>
    <lineage>
        <taxon>unclassified sequences</taxon>
        <taxon>metagenomes</taxon>
        <taxon>ecological metagenomes</taxon>
    </lineage>
</organism>
<evidence type="ECO:0000259" key="3">
    <source>
        <dbReference type="PROSITE" id="PS50887"/>
    </source>
</evidence>
<accession>A0A3B0XCF0</accession>
<feature type="compositionally biased region" description="Polar residues" evidence="2">
    <location>
        <begin position="169"/>
        <end position="185"/>
    </location>
</feature>
<proteinExistence type="predicted"/>
<dbReference type="InterPro" id="IPR029787">
    <property type="entry name" value="Nucleotide_cyclase"/>
</dbReference>
<dbReference type="PROSITE" id="PS50887">
    <property type="entry name" value="GGDEF"/>
    <property type="match status" value="1"/>
</dbReference>
<feature type="region of interest" description="Disordered" evidence="2">
    <location>
        <begin position="164"/>
        <end position="185"/>
    </location>
</feature>
<evidence type="ECO:0000256" key="1">
    <source>
        <dbReference type="SAM" id="Coils"/>
    </source>
</evidence>
<name>A0A3B0XCF0_9ZZZZ</name>
<dbReference type="Gene3D" id="3.30.70.270">
    <property type="match status" value="1"/>
</dbReference>
<evidence type="ECO:0000313" key="4">
    <source>
        <dbReference type="EMBL" id="VAW65955.1"/>
    </source>
</evidence>
<keyword evidence="1" id="KW-0175">Coiled coil</keyword>
<dbReference type="EMBL" id="UOFH01000335">
    <property type="protein sequence ID" value="VAW65955.1"/>
    <property type="molecule type" value="Genomic_DNA"/>
</dbReference>